<protein>
    <recommendedName>
        <fullName evidence="4 9">Inositol-pentakisphosphate 2-kinase</fullName>
        <ecNumber evidence="3 9">2.7.1.158</ecNumber>
    </recommendedName>
</protein>
<keyword evidence="7 9" id="KW-0418">Kinase</keyword>
<dbReference type="GO" id="GO:0005524">
    <property type="term" value="F:ATP binding"/>
    <property type="evidence" value="ECO:0007669"/>
    <property type="project" value="UniProtKB-KW"/>
</dbReference>
<evidence type="ECO:0000256" key="4">
    <source>
        <dbReference type="ARBA" id="ARBA00014846"/>
    </source>
</evidence>
<dbReference type="EC" id="2.7.1.158" evidence="3 9"/>
<sequence length="336" mass="39375">MVRGEQTDFMDGCVALSEDGETSSPPRNHMLLTLDVLHDLEFIGCGSANAVFAYWGDRDDLKHKIIRVRLLHSEICTTVIYNALVSGKFDSLRSYLVACSILQVDPILLQKLEDFGRKEVANFNLNLEEKYVLLMDNIFSYPLSRYNCYRLSKYHTFFVEKGNNETILEFKPKWLYTLPENHKSCRNCLNAMYKGQKFNPCHLKLLQKNGIDIWCNEVQQELNRRGINKSVKNDLRETIQRNYDLFETLYALQNKLDVHKLLLNLKSEEDVTEELKFEMTIRDVSLLMKLNDKKVFVIDLDEKPATKWIRWKEHEAEFEDKYSEDLGLQCSFEANN</sequence>
<organism evidence="10 11">
    <name type="scientific">Pichia kudriavzevii</name>
    <name type="common">Yeast</name>
    <name type="synonym">Issatchenkia orientalis</name>
    <dbReference type="NCBI Taxonomy" id="4909"/>
    <lineage>
        <taxon>Eukaryota</taxon>
        <taxon>Fungi</taxon>
        <taxon>Dikarya</taxon>
        <taxon>Ascomycota</taxon>
        <taxon>Saccharomycotina</taxon>
        <taxon>Pichiomycetes</taxon>
        <taxon>Pichiales</taxon>
        <taxon>Pichiaceae</taxon>
        <taxon>Pichia</taxon>
    </lineage>
</organism>
<evidence type="ECO:0000313" key="10">
    <source>
        <dbReference type="EMBL" id="OUT23988.1"/>
    </source>
</evidence>
<dbReference type="GO" id="GO:0005634">
    <property type="term" value="C:nucleus"/>
    <property type="evidence" value="ECO:0007669"/>
    <property type="project" value="TreeGrafter"/>
</dbReference>
<reference evidence="10 11" key="1">
    <citation type="submission" date="2017-05" db="EMBL/GenBank/DDBJ databases">
        <title>The Genome Sequence of Candida krusei Ckrusei653.</title>
        <authorList>
            <person name="Cuomo C."/>
            <person name="Forche A."/>
            <person name="Young S."/>
            <person name="Abouelleil A."/>
            <person name="Cao P."/>
            <person name="Chapman S."/>
            <person name="Cusick C."/>
            <person name="Shea T."/>
            <person name="Nusbaum C."/>
            <person name="Birren B."/>
        </authorList>
    </citation>
    <scope>NUCLEOTIDE SEQUENCE [LARGE SCALE GENOMIC DNA]</scope>
    <source>
        <strain evidence="10 11">Ckrusei653</strain>
    </source>
</reference>
<comment type="catalytic activity">
    <reaction evidence="9">
        <text>1D-myo-inositol 1,3,4,5,6-pentakisphosphate + ATP = 1D-myo-inositol hexakisphosphate + ADP + H(+)</text>
        <dbReference type="Rhea" id="RHEA:20313"/>
        <dbReference type="ChEBI" id="CHEBI:15378"/>
        <dbReference type="ChEBI" id="CHEBI:30616"/>
        <dbReference type="ChEBI" id="CHEBI:57733"/>
        <dbReference type="ChEBI" id="CHEBI:58130"/>
        <dbReference type="ChEBI" id="CHEBI:456216"/>
        <dbReference type="EC" id="2.7.1.158"/>
    </reaction>
</comment>
<name>A0A1Z8JTQ8_PICKU</name>
<evidence type="ECO:0000256" key="1">
    <source>
        <dbReference type="ARBA" id="ARBA00003979"/>
    </source>
</evidence>
<keyword evidence="6 9" id="KW-0547">Nucleotide-binding</keyword>
<dbReference type="PANTHER" id="PTHR14456">
    <property type="entry name" value="INOSITOL POLYPHOSPHATE KINASE 1"/>
    <property type="match status" value="1"/>
</dbReference>
<keyword evidence="8 9" id="KW-0067">ATP-binding</keyword>
<keyword evidence="5 9" id="KW-0808">Transferase</keyword>
<dbReference type="GO" id="GO:0035299">
    <property type="term" value="F:inositol-1,3,4,5,6-pentakisphosphate 2-kinase activity"/>
    <property type="evidence" value="ECO:0007669"/>
    <property type="project" value="UniProtKB-EC"/>
</dbReference>
<comment type="caution">
    <text evidence="10">The sequence shown here is derived from an EMBL/GenBank/DDBJ whole genome shotgun (WGS) entry which is preliminary data.</text>
</comment>
<evidence type="ECO:0000256" key="8">
    <source>
        <dbReference type="ARBA" id="ARBA00022840"/>
    </source>
</evidence>
<dbReference type="VEuPathDB" id="FungiDB:C5L36_0C03570"/>
<dbReference type="InterPro" id="IPR009286">
    <property type="entry name" value="Ins_P5_2-kin"/>
</dbReference>
<gene>
    <name evidence="10" type="ORF">CAS74_000365</name>
</gene>
<dbReference type="Pfam" id="PF06090">
    <property type="entry name" value="Ins_P5_2-kin"/>
    <property type="match status" value="1"/>
</dbReference>
<comment type="similarity">
    <text evidence="2">Belongs to the IPK1 type 1 family.</text>
</comment>
<evidence type="ECO:0000256" key="3">
    <source>
        <dbReference type="ARBA" id="ARBA00012023"/>
    </source>
</evidence>
<dbReference type="PANTHER" id="PTHR14456:SF2">
    <property type="entry name" value="INOSITOL-PENTAKISPHOSPHATE 2-KINASE"/>
    <property type="match status" value="1"/>
</dbReference>
<evidence type="ECO:0000256" key="6">
    <source>
        <dbReference type="ARBA" id="ARBA00022741"/>
    </source>
</evidence>
<evidence type="ECO:0000256" key="5">
    <source>
        <dbReference type="ARBA" id="ARBA00022679"/>
    </source>
</evidence>
<dbReference type="AlphaFoldDB" id="A0A1Z8JTQ8"/>
<evidence type="ECO:0000256" key="9">
    <source>
        <dbReference type="RuleBase" id="RU364126"/>
    </source>
</evidence>
<dbReference type="Proteomes" id="UP000195871">
    <property type="component" value="Unassembled WGS sequence"/>
</dbReference>
<comment type="function">
    <text evidence="9">Phosphorylates Ins(1,3,4,5,6)P5 at position 2 to form Ins(1,2,3,4,5,6)P6 (InsP6 or phytate).</text>
</comment>
<evidence type="ECO:0000313" key="11">
    <source>
        <dbReference type="Proteomes" id="UP000195871"/>
    </source>
</evidence>
<dbReference type="GO" id="GO:0032958">
    <property type="term" value="P:inositol phosphate biosynthetic process"/>
    <property type="evidence" value="ECO:0007669"/>
    <property type="project" value="TreeGrafter"/>
</dbReference>
<evidence type="ECO:0000256" key="7">
    <source>
        <dbReference type="ARBA" id="ARBA00022777"/>
    </source>
</evidence>
<accession>A0A1Z8JTQ8</accession>
<proteinExistence type="inferred from homology"/>
<comment type="domain">
    <text evidence="9">The EXKPK motif is conserved in inositol-pentakisphosphate 2-kinases of both family 1 and 2.</text>
</comment>
<comment type="function">
    <text evidence="1">Has kinase activity and phosphorylates inositol-1,3,4,5,6-pentakisphosphate (Ins(1,3,4,5,6)P5) to produce 1,2,3,4,5,6-hexakisphosphate (InsP6), also known as phytate.</text>
</comment>
<dbReference type="EMBL" id="NHMM01000001">
    <property type="protein sequence ID" value="OUT23988.1"/>
    <property type="molecule type" value="Genomic_DNA"/>
</dbReference>
<evidence type="ECO:0000256" key="2">
    <source>
        <dbReference type="ARBA" id="ARBA00008305"/>
    </source>
</evidence>